<keyword evidence="3" id="KW-0540">Nuclease</keyword>
<dbReference type="InterPro" id="IPR011335">
    <property type="entry name" value="Restrct_endonuc-II-like"/>
</dbReference>
<evidence type="ECO:0000313" key="4">
    <source>
        <dbReference type="Proteomes" id="UP001183809"/>
    </source>
</evidence>
<feature type="transmembrane region" description="Helical" evidence="1">
    <location>
        <begin position="16"/>
        <end position="38"/>
    </location>
</feature>
<evidence type="ECO:0000256" key="1">
    <source>
        <dbReference type="SAM" id="Phobius"/>
    </source>
</evidence>
<dbReference type="Pfam" id="PF04471">
    <property type="entry name" value="Mrr_cat"/>
    <property type="match status" value="1"/>
</dbReference>
<accession>A0ABU2U1T3</accession>
<evidence type="ECO:0000313" key="3">
    <source>
        <dbReference type="EMBL" id="MDT0467065.1"/>
    </source>
</evidence>
<dbReference type="EMBL" id="JAVREY010000047">
    <property type="protein sequence ID" value="MDT0467065.1"/>
    <property type="molecule type" value="Genomic_DNA"/>
</dbReference>
<dbReference type="PANTHER" id="PTHR30015">
    <property type="entry name" value="MRR RESTRICTION SYSTEM PROTEIN"/>
    <property type="match status" value="1"/>
</dbReference>
<comment type="caution">
    <text evidence="3">The sequence shown here is derived from an EMBL/GenBank/DDBJ whole genome shotgun (WGS) entry which is preliminary data.</text>
</comment>
<dbReference type="SUPFAM" id="SSF52980">
    <property type="entry name" value="Restriction endonuclease-like"/>
    <property type="match status" value="1"/>
</dbReference>
<organism evidence="3 4">
    <name type="scientific">Streptomyces gibsoniae</name>
    <dbReference type="NCBI Taxonomy" id="3075529"/>
    <lineage>
        <taxon>Bacteria</taxon>
        <taxon>Bacillati</taxon>
        <taxon>Actinomycetota</taxon>
        <taxon>Actinomycetes</taxon>
        <taxon>Kitasatosporales</taxon>
        <taxon>Streptomycetaceae</taxon>
        <taxon>Streptomyces</taxon>
    </lineage>
</organism>
<dbReference type="Proteomes" id="UP001183809">
    <property type="component" value="Unassembled WGS sequence"/>
</dbReference>
<gene>
    <name evidence="3" type="ORF">RM764_29345</name>
</gene>
<dbReference type="InterPro" id="IPR007560">
    <property type="entry name" value="Restrct_endonuc_IV_Mrr"/>
</dbReference>
<reference evidence="4" key="1">
    <citation type="submission" date="2023-07" db="EMBL/GenBank/DDBJ databases">
        <title>30 novel species of actinomycetes from the DSMZ collection.</title>
        <authorList>
            <person name="Nouioui I."/>
        </authorList>
    </citation>
    <scope>NUCLEOTIDE SEQUENCE [LARGE SCALE GENOMIC DNA]</scope>
    <source>
        <strain evidence="4">DSM 41699</strain>
    </source>
</reference>
<keyword evidence="3" id="KW-0255">Endonuclease</keyword>
<dbReference type="GO" id="GO:0004519">
    <property type="term" value="F:endonuclease activity"/>
    <property type="evidence" value="ECO:0007669"/>
    <property type="project" value="UniProtKB-KW"/>
</dbReference>
<name>A0ABU2U1T3_9ACTN</name>
<feature type="domain" description="Restriction endonuclease type IV Mrr" evidence="2">
    <location>
        <begin position="92"/>
        <end position="201"/>
    </location>
</feature>
<dbReference type="InterPro" id="IPR052906">
    <property type="entry name" value="Type_IV_Methyl-Rstrct_Enzyme"/>
</dbReference>
<keyword evidence="4" id="KW-1185">Reference proteome</keyword>
<feature type="transmembrane region" description="Helical" evidence="1">
    <location>
        <begin position="44"/>
        <end position="61"/>
    </location>
</feature>
<keyword evidence="1" id="KW-0472">Membrane</keyword>
<keyword evidence="1" id="KW-0812">Transmembrane</keyword>
<dbReference type="InterPro" id="IPR011856">
    <property type="entry name" value="tRNA_endonuc-like_dom_sf"/>
</dbReference>
<proteinExistence type="predicted"/>
<dbReference type="Gene3D" id="3.40.1350.10">
    <property type="match status" value="1"/>
</dbReference>
<sequence>MRFDCHRTRQGWRSSCFNVITVGLYGVAIPLAVLLQIVKHKPAVGIPLLLAAFAGVGVYLVRRARKAEQRRLEAARLAEIRQVQSREVARYHTMSPGEFEHAIAYLCQRDGCTDVKAVGGAGDLGADVIATAPDGRRVVIQCKRYGPTNKVGSPDAQRFGGTCYSMHGAHVPVLVTTSTFTRQAVGYATAQGIRLYDERALGGWASQTGPAPWHQASVPAA</sequence>
<evidence type="ECO:0000259" key="2">
    <source>
        <dbReference type="Pfam" id="PF04471"/>
    </source>
</evidence>
<keyword evidence="3" id="KW-0378">Hydrolase</keyword>
<dbReference type="PANTHER" id="PTHR30015:SF6">
    <property type="entry name" value="SLL1429 PROTEIN"/>
    <property type="match status" value="1"/>
</dbReference>
<keyword evidence="1" id="KW-1133">Transmembrane helix</keyword>
<protein>
    <submittedName>
        <fullName evidence="3">Restriction endonuclease</fullName>
    </submittedName>
</protein>